<dbReference type="InterPro" id="IPR000014">
    <property type="entry name" value="PAS"/>
</dbReference>
<keyword evidence="2" id="KW-0418">Kinase</keyword>
<protein>
    <submittedName>
        <fullName evidence="2">Histidine kinase</fullName>
    </submittedName>
</protein>
<gene>
    <name evidence="2" type="ORF">CA962_00890</name>
</gene>
<evidence type="ECO:0000313" key="2">
    <source>
        <dbReference type="EMBL" id="EAK5015715.1"/>
    </source>
</evidence>
<sequence length="37" mass="4275">MSREIFLQEDSLITSKTDLKGKIVYANDDFLKYAGYT</sequence>
<proteinExistence type="predicted"/>
<feature type="non-terminal residue" evidence="2">
    <location>
        <position position="37"/>
    </location>
</feature>
<keyword evidence="2" id="KW-0808">Transferase</keyword>
<feature type="domain" description="PAS" evidence="1">
    <location>
        <begin position="18"/>
        <end position="37"/>
    </location>
</feature>
<name>A0A5T0WQF5_CAMJU</name>
<accession>A0A5T0WQF5</accession>
<evidence type="ECO:0000259" key="1">
    <source>
        <dbReference type="PROSITE" id="PS50112"/>
    </source>
</evidence>
<dbReference type="PROSITE" id="PS50112">
    <property type="entry name" value="PAS"/>
    <property type="match status" value="1"/>
</dbReference>
<organism evidence="2">
    <name type="scientific">Campylobacter jejuni</name>
    <dbReference type="NCBI Taxonomy" id="197"/>
    <lineage>
        <taxon>Bacteria</taxon>
        <taxon>Pseudomonadati</taxon>
        <taxon>Campylobacterota</taxon>
        <taxon>Epsilonproteobacteria</taxon>
        <taxon>Campylobacterales</taxon>
        <taxon>Campylobacteraceae</taxon>
        <taxon>Campylobacter</taxon>
    </lineage>
</organism>
<dbReference type="AlphaFoldDB" id="A0A5T0WQF5"/>
<reference evidence="2" key="1">
    <citation type="submission" date="2018-05" db="EMBL/GenBank/DDBJ databases">
        <authorList>
            <consortium name="NARMS: The National Antimicrobial Resistance Monitoring System"/>
        </authorList>
    </citation>
    <scope>NUCLEOTIDE SEQUENCE</scope>
    <source>
        <strain evidence="2">FSIS1701332</strain>
    </source>
</reference>
<dbReference type="EMBL" id="AACGTN010000002">
    <property type="protein sequence ID" value="EAK5015715.1"/>
    <property type="molecule type" value="Genomic_DNA"/>
</dbReference>
<dbReference type="GO" id="GO:0016301">
    <property type="term" value="F:kinase activity"/>
    <property type="evidence" value="ECO:0007669"/>
    <property type="project" value="UniProtKB-KW"/>
</dbReference>
<comment type="caution">
    <text evidence="2">The sequence shown here is derived from an EMBL/GenBank/DDBJ whole genome shotgun (WGS) entry which is preliminary data.</text>
</comment>